<feature type="active site" description="Schiff-base intermediate with substrate" evidence="5">
    <location>
        <position position="168"/>
    </location>
</feature>
<comment type="catalytic activity">
    <reaction evidence="1 5">
        <text>3-dehydroquinate = 3-dehydroshikimate + H2O</text>
        <dbReference type="Rhea" id="RHEA:21096"/>
        <dbReference type="ChEBI" id="CHEBI:15377"/>
        <dbReference type="ChEBI" id="CHEBI:16630"/>
        <dbReference type="ChEBI" id="CHEBI:32364"/>
        <dbReference type="EC" id="4.2.1.10"/>
    </reaction>
</comment>
<dbReference type="EMBL" id="PZJH01000001">
    <property type="protein sequence ID" value="RAK46162.1"/>
    <property type="molecule type" value="Genomic_DNA"/>
</dbReference>
<proteinExistence type="inferred from homology"/>
<evidence type="ECO:0000313" key="6">
    <source>
        <dbReference type="EMBL" id="RAK46162.1"/>
    </source>
</evidence>
<keyword evidence="3 5" id="KW-0456">Lyase</keyword>
<dbReference type="Proteomes" id="UP000249808">
    <property type="component" value="Unassembled WGS sequence"/>
</dbReference>
<dbReference type="SUPFAM" id="SSF51569">
    <property type="entry name" value="Aldolase"/>
    <property type="match status" value="1"/>
</dbReference>
<dbReference type="Gene3D" id="3.20.20.70">
    <property type="entry name" value="Aldolase class I"/>
    <property type="match status" value="1"/>
</dbReference>
<organism evidence="6 7">
    <name type="scientific">Macrococcus epidermidis</name>
    <dbReference type="NCBI Taxonomy" id="1902580"/>
    <lineage>
        <taxon>Bacteria</taxon>
        <taxon>Bacillati</taxon>
        <taxon>Bacillota</taxon>
        <taxon>Bacilli</taxon>
        <taxon>Bacillales</taxon>
        <taxon>Staphylococcaceae</taxon>
        <taxon>Macrococcus</taxon>
    </lineage>
</organism>
<dbReference type="PANTHER" id="PTHR43699:SF1">
    <property type="entry name" value="3-DEHYDROQUINATE DEHYDRATASE"/>
    <property type="match status" value="1"/>
</dbReference>
<dbReference type="PANTHER" id="PTHR43699">
    <property type="entry name" value="3-DEHYDROQUINATE DEHYDRATASE"/>
    <property type="match status" value="1"/>
</dbReference>
<dbReference type="GO" id="GO:0009073">
    <property type="term" value="P:aromatic amino acid family biosynthetic process"/>
    <property type="evidence" value="ECO:0007669"/>
    <property type="project" value="UniProtKB-KW"/>
</dbReference>
<keyword evidence="4 5" id="KW-0704">Schiff base</keyword>
<dbReference type="InterPro" id="IPR001381">
    <property type="entry name" value="DHquinase_I"/>
</dbReference>
<reference evidence="6 7" key="1">
    <citation type="journal article" date="2018" name="Front. Microbiol.">
        <title>Description and Comparative Genomics of Macrococcus caseolyticus subsp. hominis subsp. nov., Macrococcus goetzii sp. nov., Macrococcus epidermidis sp. nov., and Macrococcus bohemicus sp. nov., Novel Macrococci From Human Clinical Material With Virulence Potential and Suspected Uptake of Foreign DNA by Natural Transformation.</title>
        <authorList>
            <person name="Maslanova I."/>
            <person name="Wertheimer Z."/>
            <person name="Sedlacek I."/>
            <person name="Svec P."/>
            <person name="Indrakova A."/>
            <person name="Kovarovic V."/>
            <person name="Schumann P."/>
            <person name="Sproer C."/>
            <person name="Kralova S."/>
            <person name="Sedo O."/>
            <person name="Kristofova L."/>
            <person name="Vrbovska V."/>
            <person name="Fuzik T."/>
            <person name="Petras P."/>
            <person name="Zdrahal Z."/>
            <person name="Ruzickova V."/>
            <person name="Doskar J."/>
            <person name="Pantucek R."/>
        </authorList>
    </citation>
    <scope>NUCLEOTIDE SEQUENCE [LARGE SCALE GENOMIC DNA]</scope>
    <source>
        <strain evidence="6 7">01/688</strain>
    </source>
</reference>
<name>A0A327ZVA1_9STAP</name>
<dbReference type="Pfam" id="PF01487">
    <property type="entry name" value="DHquinase_I"/>
    <property type="match status" value="1"/>
</dbReference>
<dbReference type="CDD" id="cd00502">
    <property type="entry name" value="DHQase_I"/>
    <property type="match status" value="1"/>
</dbReference>
<evidence type="ECO:0000313" key="7">
    <source>
        <dbReference type="Proteomes" id="UP000249808"/>
    </source>
</evidence>
<keyword evidence="7" id="KW-1185">Reference proteome</keyword>
<feature type="active site" description="Proton donor/acceptor" evidence="5">
    <location>
        <position position="141"/>
    </location>
</feature>
<comment type="similarity">
    <text evidence="5">Belongs to the type-I 3-dehydroquinase family.</text>
</comment>
<evidence type="ECO:0000256" key="1">
    <source>
        <dbReference type="ARBA" id="ARBA00001864"/>
    </source>
</evidence>
<accession>A0A327ZVA1</accession>
<comment type="pathway">
    <text evidence="5">Metabolic intermediate biosynthesis; chorismate biosynthesis; chorismate from D-erythrose 4-phosphate and phosphoenolpyruvate: step 3/7.</text>
</comment>
<keyword evidence="5" id="KW-0028">Amino-acid biosynthesis</keyword>
<evidence type="ECO:0000256" key="4">
    <source>
        <dbReference type="ARBA" id="ARBA00023270"/>
    </source>
</evidence>
<dbReference type="InterPro" id="IPR013785">
    <property type="entry name" value="Aldolase_TIM"/>
</dbReference>
<comment type="caution">
    <text evidence="6">The sequence shown here is derived from an EMBL/GenBank/DDBJ whole genome shotgun (WGS) entry which is preliminary data.</text>
</comment>
<protein>
    <recommendedName>
        <fullName evidence="5">3-dehydroquinate dehydratase</fullName>
        <shortName evidence="5">3-dehydroquinase</shortName>
        <ecNumber evidence="5">4.2.1.10</ecNumber>
    </recommendedName>
    <alternativeName>
        <fullName evidence="5">Type I DHQase</fullName>
    </alternativeName>
    <alternativeName>
        <fullName evidence="5">Type I dehydroquinase</fullName>
        <shortName evidence="5">DHQ1</shortName>
    </alternativeName>
</protein>
<evidence type="ECO:0000256" key="3">
    <source>
        <dbReference type="ARBA" id="ARBA00023239"/>
    </source>
</evidence>
<keyword evidence="2 5" id="KW-0057">Aromatic amino acid biosynthesis</keyword>
<dbReference type="UniPathway" id="UPA00053">
    <property type="reaction ID" value="UER00086"/>
</dbReference>
<comment type="subunit">
    <text evidence="5">Homodimer.</text>
</comment>
<feature type="binding site" evidence="5">
    <location>
        <position position="80"/>
    </location>
    <ligand>
        <name>3-dehydroquinate</name>
        <dbReference type="ChEBI" id="CHEBI:32364"/>
    </ligand>
</feature>
<evidence type="ECO:0000256" key="5">
    <source>
        <dbReference type="HAMAP-Rule" id="MF_00214"/>
    </source>
</evidence>
<feature type="binding site" evidence="5">
    <location>
        <begin position="46"/>
        <end position="48"/>
    </location>
    <ligand>
        <name>3-dehydroquinate</name>
        <dbReference type="ChEBI" id="CHEBI:32364"/>
    </ligand>
</feature>
<dbReference type="GO" id="GO:0046279">
    <property type="term" value="P:3,4-dihydroxybenzoate biosynthetic process"/>
    <property type="evidence" value="ECO:0007669"/>
    <property type="project" value="UniProtKB-ARBA"/>
</dbReference>
<dbReference type="InterPro" id="IPR050146">
    <property type="entry name" value="Type-I_3-dehydroquinase"/>
</dbReference>
<dbReference type="GO" id="GO:0008652">
    <property type="term" value="P:amino acid biosynthetic process"/>
    <property type="evidence" value="ECO:0007669"/>
    <property type="project" value="UniProtKB-KW"/>
</dbReference>
<dbReference type="AlphaFoldDB" id="A0A327ZVA1"/>
<feature type="binding site" evidence="5">
    <location>
        <position position="233"/>
    </location>
    <ligand>
        <name>3-dehydroquinate</name>
        <dbReference type="ChEBI" id="CHEBI:32364"/>
    </ligand>
</feature>
<dbReference type="HAMAP" id="MF_00214">
    <property type="entry name" value="AroD"/>
    <property type="match status" value="1"/>
</dbReference>
<sequence length="248" mass="28353">MRGGLILTEQSSAIPKVILTLSDVQNTDEKVIKEAVEYIDYFDVVEYRADLAQGSIEFYESEIAFIKNKFPSKQILFTYRTEDMNNKTKITMDAYFELIKEVIEKKLCDIIDLELMMYEDYMDKLLVLARANNILVLISHHEYEFTPRIKDMLAIYNRMIKLDADYCKLAVKPNDGKDVLNLMSAVYETKQNCNLNIIGIAMGEIGKITRVACGIFGSSMTFGYVGNPVAPGQIHIKDLHDQIVLYKS</sequence>
<comment type="function">
    <text evidence="5">Involved in the third step of the chorismate pathway, which leads to the biosynthesis of aromatic amino acids. Catalyzes the cis-dehydration of 3-dehydroquinate (DHQ) and introduces the first double bond of the aromatic ring to yield 3-dehydroshikimate.</text>
</comment>
<feature type="binding site" evidence="5">
    <location>
        <position position="210"/>
    </location>
    <ligand>
        <name>3-dehydroquinate</name>
        <dbReference type="ChEBI" id="CHEBI:32364"/>
    </ligand>
</feature>
<comment type="caution">
    <text evidence="5">Lacks conserved residue(s) required for the propagation of feature annotation.</text>
</comment>
<dbReference type="GO" id="GO:0003855">
    <property type="term" value="F:3-dehydroquinate dehydratase activity"/>
    <property type="evidence" value="ECO:0007669"/>
    <property type="project" value="UniProtKB-UniRule"/>
</dbReference>
<dbReference type="NCBIfam" id="TIGR01093">
    <property type="entry name" value="aroD"/>
    <property type="match status" value="1"/>
</dbReference>
<dbReference type="GO" id="GO:0009423">
    <property type="term" value="P:chorismate biosynthetic process"/>
    <property type="evidence" value="ECO:0007669"/>
    <property type="project" value="UniProtKB-UniRule"/>
</dbReference>
<dbReference type="FunFam" id="3.20.20.70:FF:000047">
    <property type="entry name" value="3-dehydroquinate dehydratase"/>
    <property type="match status" value="1"/>
</dbReference>
<dbReference type="EC" id="4.2.1.10" evidence="5"/>
<evidence type="ECO:0000256" key="2">
    <source>
        <dbReference type="ARBA" id="ARBA00023141"/>
    </source>
</evidence>
<gene>
    <name evidence="5 6" type="primary">aroD</name>
    <name evidence="6" type="ORF">BHU61_01565</name>
</gene>